<dbReference type="FunFam" id="3.30.160.60:FF:000414">
    <property type="entry name" value="Zinc finger protein 398"/>
    <property type="match status" value="2"/>
</dbReference>
<evidence type="ECO:0000256" key="7">
    <source>
        <dbReference type="ARBA" id="ARBA00022737"/>
    </source>
</evidence>
<reference evidence="22" key="1">
    <citation type="submission" date="2025-08" db="UniProtKB">
        <authorList>
            <consortium name="RefSeq"/>
        </authorList>
    </citation>
    <scope>IDENTIFICATION</scope>
    <source>
        <tissue evidence="22">Lung</tissue>
    </source>
</reference>
<evidence type="ECO:0000256" key="13">
    <source>
        <dbReference type="ARBA" id="ARBA00023163"/>
    </source>
</evidence>
<dbReference type="GO" id="GO:0002682">
    <property type="term" value="P:regulation of immune system process"/>
    <property type="evidence" value="ECO:0007669"/>
    <property type="project" value="TreeGrafter"/>
</dbReference>
<feature type="compositionally biased region" description="Polar residues" evidence="17">
    <location>
        <begin position="1057"/>
        <end position="1068"/>
    </location>
</feature>
<dbReference type="PROSITE" id="PS50805">
    <property type="entry name" value="KRAB"/>
    <property type="match status" value="3"/>
</dbReference>
<feature type="domain" description="C2H2-type" evidence="18">
    <location>
        <begin position="1905"/>
        <end position="1932"/>
    </location>
</feature>
<dbReference type="SUPFAM" id="SSF57667">
    <property type="entry name" value="beta-beta-alpha zinc fingers"/>
    <property type="match status" value="12"/>
</dbReference>
<dbReference type="FunFam" id="3.30.160.60:FF:000540">
    <property type="entry name" value="zinc finger protein 263 isoform X1"/>
    <property type="match status" value="1"/>
</dbReference>
<feature type="region of interest" description="Disordered" evidence="17">
    <location>
        <begin position="870"/>
        <end position="1006"/>
    </location>
</feature>
<evidence type="ECO:0000313" key="21">
    <source>
        <dbReference type="Proteomes" id="UP000504639"/>
    </source>
</evidence>
<dbReference type="Gene3D" id="6.10.140.140">
    <property type="match status" value="3"/>
</dbReference>
<evidence type="ECO:0000256" key="6">
    <source>
        <dbReference type="ARBA" id="ARBA00022723"/>
    </source>
</evidence>
<feature type="domain" description="C2H2-type" evidence="18">
    <location>
        <begin position="1185"/>
        <end position="1212"/>
    </location>
</feature>
<keyword evidence="9" id="KW-0862">Zinc</keyword>
<keyword evidence="6" id="KW-0479">Metal-binding</keyword>
<dbReference type="GO" id="GO:0001227">
    <property type="term" value="F:DNA-binding transcription repressor activity, RNA polymerase II-specific"/>
    <property type="evidence" value="ECO:0007669"/>
    <property type="project" value="TreeGrafter"/>
</dbReference>
<feature type="domain" description="C2H2-type" evidence="18">
    <location>
        <begin position="419"/>
        <end position="446"/>
    </location>
</feature>
<dbReference type="KEGG" id="aful:116486791"/>
<keyword evidence="12" id="KW-0238">DNA-binding</keyword>
<dbReference type="InParanoid" id="A0A6J3CJK7"/>
<dbReference type="FunFam" id="3.30.160.60:FF:000363">
    <property type="entry name" value="Zinc finger protein 239"/>
    <property type="match status" value="1"/>
</dbReference>
<evidence type="ECO:0000256" key="5">
    <source>
        <dbReference type="ARBA" id="ARBA00022553"/>
    </source>
</evidence>
<dbReference type="GeneID" id="116486791"/>
<comment type="function">
    <text evidence="1">May be involved in transcriptional regulation.</text>
</comment>
<evidence type="ECO:0000256" key="3">
    <source>
        <dbReference type="ARBA" id="ARBA00006991"/>
    </source>
</evidence>
<feature type="compositionally biased region" description="Basic and acidic residues" evidence="17">
    <location>
        <begin position="909"/>
        <end position="921"/>
    </location>
</feature>
<feature type="domain" description="C2H2-type" evidence="18">
    <location>
        <begin position="503"/>
        <end position="530"/>
    </location>
</feature>
<feature type="compositionally biased region" description="Gly residues" evidence="17">
    <location>
        <begin position="19"/>
        <end position="28"/>
    </location>
</feature>
<dbReference type="FunFam" id="3.30.160.60:FF:000151">
    <property type="entry name" value="Zinc finger and SCAN domain-containing 21"/>
    <property type="match status" value="1"/>
</dbReference>
<dbReference type="GO" id="GO:0008270">
    <property type="term" value="F:zinc ion binding"/>
    <property type="evidence" value="ECO:0007669"/>
    <property type="project" value="UniProtKB-KW"/>
</dbReference>
<feature type="region of interest" description="Disordered" evidence="17">
    <location>
        <begin position="1237"/>
        <end position="1325"/>
    </location>
</feature>
<name>A0A6J3CJK7_AYTFU</name>
<keyword evidence="13" id="KW-0804">Transcription</keyword>
<dbReference type="RefSeq" id="XP_032039161.1">
    <property type="nucleotide sequence ID" value="XM_032183270.1"/>
</dbReference>
<keyword evidence="10" id="KW-0832">Ubl conjugation</keyword>
<dbReference type="FunFam" id="3.30.160.60:FF:001271">
    <property type="entry name" value="Zinc finger protein 282"/>
    <property type="match status" value="1"/>
</dbReference>
<keyword evidence="11" id="KW-0805">Transcription regulation</keyword>
<feature type="domain" description="C2H2-type" evidence="18">
    <location>
        <begin position="1099"/>
        <end position="1126"/>
    </location>
</feature>
<dbReference type="CDD" id="cd07765">
    <property type="entry name" value="KRAB_A-box"/>
    <property type="match status" value="3"/>
</dbReference>
<dbReference type="FunFam" id="3.30.160.60:FF:000690">
    <property type="entry name" value="Zinc finger protein 354C"/>
    <property type="match status" value="1"/>
</dbReference>
<keyword evidence="14" id="KW-0539">Nucleus</keyword>
<evidence type="ECO:0000259" key="18">
    <source>
        <dbReference type="PROSITE" id="PS50157"/>
    </source>
</evidence>
<feature type="compositionally biased region" description="Basic and acidic residues" evidence="17">
    <location>
        <begin position="995"/>
        <end position="1005"/>
    </location>
</feature>
<dbReference type="FunFam" id="3.30.160.60:FF:000213">
    <property type="entry name" value="Zinc finger protein 624"/>
    <property type="match status" value="1"/>
</dbReference>
<comment type="similarity">
    <text evidence="3">Belongs to the krueppel C2H2-type zinc-finger protein family.</text>
</comment>
<evidence type="ECO:0000256" key="12">
    <source>
        <dbReference type="ARBA" id="ARBA00023125"/>
    </source>
</evidence>
<feature type="region of interest" description="Disordered" evidence="17">
    <location>
        <begin position="1040"/>
        <end position="1076"/>
    </location>
</feature>
<keyword evidence="4" id="KW-1017">Isopeptide bond</keyword>
<evidence type="ECO:0000256" key="11">
    <source>
        <dbReference type="ARBA" id="ARBA00023015"/>
    </source>
</evidence>
<accession>A0A6J3CJK7</accession>
<feature type="domain" description="KRAB" evidence="19">
    <location>
        <begin position="179"/>
        <end position="250"/>
    </location>
</feature>
<dbReference type="SUPFAM" id="SSF109640">
    <property type="entry name" value="KRAB domain (Kruppel-associated box)"/>
    <property type="match status" value="3"/>
</dbReference>
<dbReference type="FunFam" id="3.30.160.60:FF:000065">
    <property type="entry name" value="B-cell CLL/lymphoma 6, member B"/>
    <property type="match status" value="1"/>
</dbReference>
<feature type="domain" description="C2H2-type" evidence="18">
    <location>
        <begin position="1877"/>
        <end position="1904"/>
    </location>
</feature>
<dbReference type="FunFam" id="3.30.160.60:FF:002343">
    <property type="entry name" value="Zinc finger protein 33A"/>
    <property type="match status" value="1"/>
</dbReference>
<dbReference type="InterPro" id="IPR001909">
    <property type="entry name" value="KRAB"/>
</dbReference>
<feature type="domain" description="C2H2-type" evidence="18">
    <location>
        <begin position="1129"/>
        <end position="1156"/>
    </location>
</feature>
<protein>
    <submittedName>
        <fullName evidence="22">Uncharacterized protein LOC116486791</fullName>
    </submittedName>
</protein>
<feature type="compositionally biased region" description="Polar residues" evidence="17">
    <location>
        <begin position="1536"/>
        <end position="1545"/>
    </location>
</feature>
<feature type="domain" description="C2H2-type" evidence="18">
    <location>
        <begin position="1685"/>
        <end position="1712"/>
    </location>
</feature>
<dbReference type="FunFam" id="3.30.160.60:FF:001119">
    <property type="entry name" value="zinc finger protein 408"/>
    <property type="match status" value="1"/>
</dbReference>
<dbReference type="FunFam" id="3.30.160.60:FF:000410">
    <property type="entry name" value="Zinc finger protein 777"/>
    <property type="match status" value="1"/>
</dbReference>
<dbReference type="Gene3D" id="3.30.160.60">
    <property type="entry name" value="Classic Zinc Finger"/>
    <property type="match status" value="19"/>
</dbReference>
<feature type="region of interest" description="Disordered" evidence="17">
    <location>
        <begin position="1731"/>
        <end position="1764"/>
    </location>
</feature>
<dbReference type="FunFam" id="3.30.160.60:FF:001506">
    <property type="entry name" value="Zinc finger protein"/>
    <property type="match status" value="1"/>
</dbReference>
<feature type="domain" description="C2H2-type" evidence="18">
    <location>
        <begin position="1157"/>
        <end position="1184"/>
    </location>
</feature>
<dbReference type="PANTHER" id="PTHR24399">
    <property type="entry name" value="ZINC FINGER AND BTB DOMAIN-CONTAINING"/>
    <property type="match status" value="1"/>
</dbReference>
<dbReference type="GO" id="GO:0001817">
    <property type="term" value="P:regulation of cytokine production"/>
    <property type="evidence" value="ECO:0007669"/>
    <property type="project" value="TreeGrafter"/>
</dbReference>
<feature type="domain" description="C2H2-type" evidence="18">
    <location>
        <begin position="447"/>
        <end position="474"/>
    </location>
</feature>
<feature type="domain" description="C2H2-type" evidence="18">
    <location>
        <begin position="1933"/>
        <end position="1958"/>
    </location>
</feature>
<feature type="region of interest" description="Disordered" evidence="17">
    <location>
        <begin position="1522"/>
        <end position="1573"/>
    </location>
</feature>
<dbReference type="PROSITE" id="PS50157">
    <property type="entry name" value="ZINC_FINGER_C2H2_2"/>
    <property type="match status" value="19"/>
</dbReference>
<feature type="domain" description="KRAB" evidence="19">
    <location>
        <begin position="1432"/>
        <end position="1503"/>
    </location>
</feature>
<gene>
    <name evidence="22" type="primary">LOC116486791</name>
</gene>
<feature type="compositionally biased region" description="Pro residues" evidence="17">
    <location>
        <begin position="1308"/>
        <end position="1317"/>
    </location>
</feature>
<evidence type="ECO:0000256" key="8">
    <source>
        <dbReference type="ARBA" id="ARBA00022771"/>
    </source>
</evidence>
<evidence type="ECO:0000256" key="14">
    <source>
        <dbReference type="ARBA" id="ARBA00023242"/>
    </source>
</evidence>
<feature type="domain" description="C2H2-type" evidence="18">
    <location>
        <begin position="1015"/>
        <end position="1042"/>
    </location>
</feature>
<dbReference type="PROSITE" id="PS00028">
    <property type="entry name" value="ZINC_FINGER_C2H2_1"/>
    <property type="match status" value="19"/>
</dbReference>
<feature type="domain" description="C2H2-type" evidence="18">
    <location>
        <begin position="1763"/>
        <end position="1790"/>
    </location>
</feature>
<keyword evidence="8 15" id="KW-0863">Zinc-finger</keyword>
<feature type="domain" description="KRAB" evidence="19">
    <location>
        <begin position="818"/>
        <end position="889"/>
    </location>
</feature>
<dbReference type="FunFam" id="3.30.160.60:FF:001415">
    <property type="entry name" value="zinc finger protein 282"/>
    <property type="match status" value="1"/>
</dbReference>
<feature type="region of interest" description="Disordered" evidence="17">
    <location>
        <begin position="1649"/>
        <end position="1680"/>
    </location>
</feature>
<keyword evidence="5" id="KW-0597">Phosphoprotein</keyword>
<evidence type="ECO:0000259" key="20">
    <source>
        <dbReference type="PROSITE" id="PS50806"/>
    </source>
</evidence>
<dbReference type="Pfam" id="PF01352">
    <property type="entry name" value="KRAB"/>
    <property type="match status" value="3"/>
</dbReference>
<feature type="domain" description="C2H2-type" evidence="18">
    <location>
        <begin position="531"/>
        <end position="558"/>
    </location>
</feature>
<sequence>MAQLGMTDGDLGTARGYPRGPGGGGGGSTRRAPSPASPFAVQVQEWNVEPPHLMPLQPPLLPERAHVREAQLHSAEASLWTVVATVQAMERKIDLLATRLLSLEGRSGTAEKKLLDCEKTAMEFGNQLESKWAVLGTLIQEYGLLQRRLENVENLLKNRNFWVLRLPPGPRGEVPKVPVTFVDIAVYFSAEEWKNLEEWQKELYNNLVKENYESLISLDAALARSDPQPRLERGEVPCVPEQRDLEPRELPADACAEPLISTSDILSRIKQEVAFVGEQQFGEDRGMPADPCAGADALITAHDFLSWIKQEEEPCVREPWELPEREILTGPGPASEGLMVKTEERCPRAEPPEEVLPGASTELLFPGSGFGSPEGQAAVAGGALPAQHRLGKTLGAEPGPGAEPGGVPAAAAPSEERPHGCAECGKSFSGKKSLRIHQRSHAAERPYPCAECGKSFNCHSGLVRHQMIHRGERPYKCAECGKCYSRKEHLQNHQRLHTGERPFVCAACGKSFIRKQNLLKHQRIHTGERPYQCPACGRSFRYKESLKDHQRVHGAEAGPPPLPPPGLPPGVAQLVADVRQDAQQAELELAVAGPLLALRGPFLLPHGQLLVVQLVPLLLQVQQVVDPPPPLLPLLPLLRRCRPPPDAPRLPPDALLPPSPPALLRPSAAPRRAMADWAPAQDLEWAMEPQELALEQPLAAPEEGPGGEAELPATAELSLTLVTEVQAVDRKVDAQAAQLMNLEGRMRMAETKLIGCEKTAVEFGNQLESKWTALGTLIQEYGQLQKRLENMENLLRNRNFWILRLPPGAKGEVPKVPVAFSDASFSFSEEEWKNLNEWQKELYRHIMKGNYEAVISMDTAISKPDLLSRIEQGEDPNTEDQDDSEGGETPTDPSTEFSFPGPDDSSWGKYEETLAESHDGSEGEESMEAPSTYAQQCEEEGPDSLELPSSLAGKWEDVFSNPEEEVMKPSGKSRGGSTPQQRAPTGNGLRRSARRGRDLAKKDAPEEAAAVEGPYICCECGQSFLDKQLFAAHQRAHAGEEACTSLEPGESFRQKSKTSPKGQGPSRSKASKRADAEKSSAFKYGFVRHQANNMVERPYTCSQCKESFSLEVSLILHQKLHTGKGDGPLTCTYCGKDFRDLSKAIRHQRIHTGERPYQCTECGKSFIRRDHLLKHWRVHTGETPYQCPVCGKHFRYKESLNCHQKIHSRNPRPMEESQHNLESATQTGHFCLKKETKQYPVDSPPPPPPTPRRAPALPHARRRPPEVKQRAGAGSSRPRPPGLRAGNKGAMAEGAPAQAPELVMQPRCPSPFQPPAGPERTSERETQTAELSLTLVAAVQAVERKVDSHATRLLDLEGRTGVAEKKLIDCEKTAAELGNQLESKCAALGTLIQEYGLLQRRLENMENLLKNRNFWILRLPPGRKGEIPKVPVTFDDVSVYFNDKEWEKLEEWQKELYKNVMKGNYESLISLDYAISKPGVLSQIEQGEETRVRNEQDLEESEIITDATAAGIRVVIKTEELLPEDSPENPELHGMSGQSEGSFQSPDEEAACESPYGSVSPPRDLPGTSLGDPSEYVADFNEIQRVIVHHGSCTEDGIVIKTEEEEEEDDPDTLEPCTMFSGRTEPPSFPNHEAGLGCEAQCSSKAPPRSLAAGRVGKPPACERDSGEMKPAMAQQRNRTRERPYICPECGKSFMLKINFVIHQRNHLKEGPYECHDCDLSFRNKQQFLLHQRSHTRRGVGVPRRPEHGLKPQPRPPPPGKPYKCSECESSFSHKSSLSKHQITHVGERPFTCGECRRSFRLQISLIMHQRIHAGKSEMAFLCPQCGKNFTRPSHLLRHQRTHTGERPYQCSQCEKTFSEKSKLTNHYRIHTRERPHACAVCGKGFIRKHHLLEHQRIHTGERPYHCTECGKNFTQKHHLLEHQRAHTGERPYPCTECTKCFRYKQSLKYHLRTHMGE</sequence>
<feature type="region of interest" description="Disordered" evidence="17">
    <location>
        <begin position="391"/>
        <end position="416"/>
    </location>
</feature>
<evidence type="ECO:0000313" key="22">
    <source>
        <dbReference type="RefSeq" id="XP_032039161.1"/>
    </source>
</evidence>
<dbReference type="FunFam" id="3.30.160.60:FF:002110">
    <property type="entry name" value="Zinc finger protein 1053"/>
    <property type="match status" value="1"/>
</dbReference>
<feature type="domain" description="C2H2-type" evidence="18">
    <location>
        <begin position="475"/>
        <end position="502"/>
    </location>
</feature>
<feature type="compositionally biased region" description="Pro residues" evidence="17">
    <location>
        <begin position="1242"/>
        <end position="1252"/>
    </location>
</feature>
<dbReference type="GO" id="GO:0005654">
    <property type="term" value="C:nucleoplasm"/>
    <property type="evidence" value="ECO:0007669"/>
    <property type="project" value="TreeGrafter"/>
</dbReference>
<feature type="domain" description="C2H2-type" evidence="18">
    <location>
        <begin position="1821"/>
        <end position="1848"/>
    </location>
</feature>
<feature type="domain" description="C2H2-type" evidence="18">
    <location>
        <begin position="1791"/>
        <end position="1818"/>
    </location>
</feature>
<evidence type="ECO:0000256" key="10">
    <source>
        <dbReference type="ARBA" id="ARBA00022843"/>
    </source>
</evidence>
<feature type="compositionally biased region" description="Polar residues" evidence="17">
    <location>
        <begin position="975"/>
        <end position="984"/>
    </location>
</feature>
<evidence type="ECO:0000256" key="9">
    <source>
        <dbReference type="ARBA" id="ARBA00022833"/>
    </source>
</evidence>
<dbReference type="InterPro" id="IPR036051">
    <property type="entry name" value="KRAB_dom_sf"/>
</dbReference>
<dbReference type="Pfam" id="PF00096">
    <property type="entry name" value="zf-C2H2"/>
    <property type="match status" value="16"/>
</dbReference>
<feature type="region of interest" description="Disordered" evidence="17">
    <location>
        <begin position="1"/>
        <end position="38"/>
    </location>
</feature>
<keyword evidence="21" id="KW-1185">Reference proteome</keyword>
<dbReference type="InterPro" id="IPR013087">
    <property type="entry name" value="Znf_C2H2_type"/>
</dbReference>
<dbReference type="PROSITE" id="PS50806">
    <property type="entry name" value="KRAB_RELATED"/>
    <property type="match status" value="1"/>
</dbReference>
<feature type="domain" description="KRAB-related" evidence="20">
    <location>
        <begin position="1429"/>
        <end position="1493"/>
    </location>
</feature>
<feature type="compositionally biased region" description="Acidic residues" evidence="17">
    <location>
        <begin position="873"/>
        <end position="886"/>
    </location>
</feature>
<dbReference type="FunFam" id="3.30.160.60:FF:000617">
    <property type="entry name" value="Zinc finger protein 777"/>
    <property type="match status" value="1"/>
</dbReference>
<dbReference type="SMART" id="SM00355">
    <property type="entry name" value="ZnF_C2H2"/>
    <property type="match status" value="19"/>
</dbReference>
<organism evidence="21 22">
    <name type="scientific">Aythya fuligula</name>
    <name type="common">Tufted duck</name>
    <name type="synonym">Anas fuligula</name>
    <dbReference type="NCBI Taxonomy" id="219594"/>
    <lineage>
        <taxon>Eukaryota</taxon>
        <taxon>Metazoa</taxon>
        <taxon>Chordata</taxon>
        <taxon>Craniata</taxon>
        <taxon>Vertebrata</taxon>
        <taxon>Euteleostomi</taxon>
        <taxon>Archelosauria</taxon>
        <taxon>Archosauria</taxon>
        <taxon>Dinosauria</taxon>
        <taxon>Saurischia</taxon>
        <taxon>Theropoda</taxon>
        <taxon>Coelurosauria</taxon>
        <taxon>Aves</taxon>
        <taxon>Neognathae</taxon>
        <taxon>Galloanserae</taxon>
        <taxon>Anseriformes</taxon>
        <taxon>Anatidae</taxon>
        <taxon>Aythyinae</taxon>
        <taxon>Aythya</taxon>
    </lineage>
</organism>
<evidence type="ECO:0000256" key="16">
    <source>
        <dbReference type="SAM" id="Coils"/>
    </source>
</evidence>
<dbReference type="InterPro" id="IPR003655">
    <property type="entry name" value="aKRAB"/>
</dbReference>
<dbReference type="GO" id="GO:0000978">
    <property type="term" value="F:RNA polymerase II cis-regulatory region sequence-specific DNA binding"/>
    <property type="evidence" value="ECO:0007669"/>
    <property type="project" value="TreeGrafter"/>
</dbReference>
<dbReference type="InterPro" id="IPR036236">
    <property type="entry name" value="Znf_C2H2_sf"/>
</dbReference>
<feature type="compositionally biased region" description="Low complexity" evidence="17">
    <location>
        <begin position="395"/>
        <end position="413"/>
    </location>
</feature>
<evidence type="ECO:0000256" key="15">
    <source>
        <dbReference type="PROSITE-ProRule" id="PRU00042"/>
    </source>
</evidence>
<evidence type="ECO:0000256" key="4">
    <source>
        <dbReference type="ARBA" id="ARBA00022499"/>
    </source>
</evidence>
<dbReference type="FunFam" id="3.30.160.60:FF:001156">
    <property type="entry name" value="Zinc finger protein 407"/>
    <property type="match status" value="1"/>
</dbReference>
<feature type="coiled-coil region" evidence="16">
    <location>
        <begin position="732"/>
        <end position="794"/>
    </location>
</feature>
<evidence type="ECO:0000256" key="1">
    <source>
        <dbReference type="ARBA" id="ARBA00003767"/>
    </source>
</evidence>
<keyword evidence="16" id="KW-0175">Coiled coil</keyword>
<evidence type="ECO:0000259" key="19">
    <source>
        <dbReference type="PROSITE" id="PS50805"/>
    </source>
</evidence>
<feature type="domain" description="C2H2-type" evidence="18">
    <location>
        <begin position="1849"/>
        <end position="1876"/>
    </location>
</feature>
<dbReference type="PANTHER" id="PTHR24399:SF54">
    <property type="entry name" value="GASTRULA ZINC FINGER PROTEIN XLCGF26.1-LIKE-RELATED"/>
    <property type="match status" value="1"/>
</dbReference>
<keyword evidence="7" id="KW-0677">Repeat</keyword>
<comment type="subcellular location">
    <subcellularLocation>
        <location evidence="2">Nucleus</location>
    </subcellularLocation>
</comment>
<dbReference type="SMART" id="SM00349">
    <property type="entry name" value="KRAB"/>
    <property type="match status" value="3"/>
</dbReference>
<evidence type="ECO:0000256" key="2">
    <source>
        <dbReference type="ARBA" id="ARBA00004123"/>
    </source>
</evidence>
<proteinExistence type="inferred from homology"/>
<evidence type="ECO:0000256" key="17">
    <source>
        <dbReference type="SAM" id="MobiDB-lite"/>
    </source>
</evidence>
<dbReference type="Proteomes" id="UP000504639">
    <property type="component" value="Chromosome 2"/>
</dbReference>
<feature type="domain" description="C2H2-type" evidence="18">
    <location>
        <begin position="1713"/>
        <end position="1740"/>
    </location>
</feature>